<reference evidence="1" key="1">
    <citation type="submission" date="2020-11" db="EMBL/GenBank/DDBJ databases">
        <authorList>
            <person name="Whitehead M."/>
        </authorList>
    </citation>
    <scope>NUCLEOTIDE SEQUENCE</scope>
    <source>
        <strain evidence="1">EGII</strain>
    </source>
</reference>
<sequence length="111" mass="12908">MFKECFQEIVSNKNKFKYNQQNIQKLKAEQARKRKIKGAKRTNKELVSVTKRGSAKNNNNNTNKTVKEILRCVDSLPDSFYDRRRRAAFHLLSVSAPVQHTFLANKNNAPR</sequence>
<dbReference type="AlphaFoldDB" id="A0A811UZU7"/>
<evidence type="ECO:0000313" key="2">
    <source>
        <dbReference type="Proteomes" id="UP000606786"/>
    </source>
</evidence>
<keyword evidence="2" id="KW-1185">Reference proteome</keyword>
<dbReference type="EMBL" id="CAJHJT010000034">
    <property type="protein sequence ID" value="CAD7003595.1"/>
    <property type="molecule type" value="Genomic_DNA"/>
</dbReference>
<dbReference type="Proteomes" id="UP000606786">
    <property type="component" value="Unassembled WGS sequence"/>
</dbReference>
<gene>
    <name evidence="1" type="ORF">CCAP1982_LOCUS12043</name>
</gene>
<organism evidence="1 2">
    <name type="scientific">Ceratitis capitata</name>
    <name type="common">Mediterranean fruit fly</name>
    <name type="synonym">Tephritis capitata</name>
    <dbReference type="NCBI Taxonomy" id="7213"/>
    <lineage>
        <taxon>Eukaryota</taxon>
        <taxon>Metazoa</taxon>
        <taxon>Ecdysozoa</taxon>
        <taxon>Arthropoda</taxon>
        <taxon>Hexapoda</taxon>
        <taxon>Insecta</taxon>
        <taxon>Pterygota</taxon>
        <taxon>Neoptera</taxon>
        <taxon>Endopterygota</taxon>
        <taxon>Diptera</taxon>
        <taxon>Brachycera</taxon>
        <taxon>Muscomorpha</taxon>
        <taxon>Tephritoidea</taxon>
        <taxon>Tephritidae</taxon>
        <taxon>Ceratitis</taxon>
        <taxon>Ceratitis</taxon>
    </lineage>
</organism>
<comment type="caution">
    <text evidence="1">The sequence shown here is derived from an EMBL/GenBank/DDBJ whole genome shotgun (WGS) entry which is preliminary data.</text>
</comment>
<protein>
    <submittedName>
        <fullName evidence="1">(Mediterranean fruit fly) hypothetical protein</fullName>
    </submittedName>
</protein>
<accession>A0A811UZU7</accession>
<evidence type="ECO:0000313" key="1">
    <source>
        <dbReference type="EMBL" id="CAD7003595.1"/>
    </source>
</evidence>
<name>A0A811UZU7_CERCA</name>
<proteinExistence type="predicted"/>